<dbReference type="OrthoDB" id="5591297at2759"/>
<dbReference type="SUPFAM" id="SSF52374">
    <property type="entry name" value="Nucleotidylyl transferase"/>
    <property type="match status" value="1"/>
</dbReference>
<dbReference type="EMBL" id="LCWF01000019">
    <property type="protein sequence ID" value="KKY27953.1"/>
    <property type="molecule type" value="Genomic_DNA"/>
</dbReference>
<protein>
    <submittedName>
        <fullName evidence="1">Putative cytidylyltransferase family protein</fullName>
    </submittedName>
</protein>
<keyword evidence="1" id="KW-0808">Transferase</keyword>
<dbReference type="AlphaFoldDB" id="A0A0G2GXR0"/>
<sequence length="292" mass="33492">MNKNFSASPLAEVRKNLSRALKQFLESERRVQIVHSTSQQSRITSPTKSLYVLDSSFNPPSLAHFQLAKTALTEDDGAYPRRLLLLLATTNADKASKLDTFEDRMVMMHQFAEQLRRETAEDSKAEQNSEQSAEVDVGLTKEPYFINKAMAIDDAKIYPDEPQQIHLTGFDTFTRIFDAKYYAPDHTLNCLEPFLRKHRLRVTYRPDDEWGDRATQEQYIRDIAEGKREAEGGKREWANHIRMVEGKAKGEEPISSTRARKAAKQEDWDGLKTLVPSSVFTVIHTEHLYANQ</sequence>
<dbReference type="GO" id="GO:0016887">
    <property type="term" value="F:ATP hydrolysis activity"/>
    <property type="evidence" value="ECO:0007669"/>
    <property type="project" value="TreeGrafter"/>
</dbReference>
<name>A0A0G2GXR0_PHACM</name>
<dbReference type="Gene3D" id="3.40.50.620">
    <property type="entry name" value="HUPs"/>
    <property type="match status" value="1"/>
</dbReference>
<gene>
    <name evidence="1" type="ORF">UCRPC4_g00797</name>
</gene>
<dbReference type="PANTHER" id="PTHR31285">
    <property type="entry name" value="NICOTINAMIDE MONONUCLEOTIDE ADENYLYLTRANSFERASE"/>
    <property type="match status" value="1"/>
</dbReference>
<comment type="caution">
    <text evidence="1">The sequence shown here is derived from an EMBL/GenBank/DDBJ whole genome shotgun (WGS) entry which is preliminary data.</text>
</comment>
<dbReference type="PANTHER" id="PTHR31285:SF0">
    <property type="entry name" value="NICOTINAMIDE MONONUCLEOTIDE ADENYLYLTRANSFERASE"/>
    <property type="match status" value="1"/>
</dbReference>
<dbReference type="GO" id="GO:0005634">
    <property type="term" value="C:nucleus"/>
    <property type="evidence" value="ECO:0007669"/>
    <property type="project" value="TreeGrafter"/>
</dbReference>
<evidence type="ECO:0000313" key="1">
    <source>
        <dbReference type="EMBL" id="KKY27953.1"/>
    </source>
</evidence>
<dbReference type="Proteomes" id="UP000053317">
    <property type="component" value="Unassembled WGS sequence"/>
</dbReference>
<dbReference type="GO" id="GO:0005737">
    <property type="term" value="C:cytoplasm"/>
    <property type="evidence" value="ECO:0007669"/>
    <property type="project" value="TreeGrafter"/>
</dbReference>
<proteinExistence type="predicted"/>
<dbReference type="GO" id="GO:0000309">
    <property type="term" value="F:nicotinamide-nucleotide adenylyltransferase activity"/>
    <property type="evidence" value="ECO:0007669"/>
    <property type="project" value="TreeGrafter"/>
</dbReference>
<accession>A0A0G2GXR0</accession>
<evidence type="ECO:0000313" key="2">
    <source>
        <dbReference type="Proteomes" id="UP000053317"/>
    </source>
</evidence>
<reference evidence="1 2" key="2">
    <citation type="submission" date="2015-05" db="EMBL/GenBank/DDBJ databases">
        <authorList>
            <person name="Morales-Cruz A."/>
            <person name="Amrine K.C."/>
            <person name="Cantu D."/>
        </authorList>
    </citation>
    <scope>NUCLEOTIDE SEQUENCE [LARGE SCALE GENOMIC DNA]</scope>
    <source>
        <strain evidence="1">UCRPC4</strain>
    </source>
</reference>
<organism evidence="1 2">
    <name type="scientific">Phaeomoniella chlamydospora</name>
    <name type="common">Phaeoacremonium chlamydosporum</name>
    <dbReference type="NCBI Taxonomy" id="158046"/>
    <lineage>
        <taxon>Eukaryota</taxon>
        <taxon>Fungi</taxon>
        <taxon>Dikarya</taxon>
        <taxon>Ascomycota</taxon>
        <taxon>Pezizomycotina</taxon>
        <taxon>Eurotiomycetes</taxon>
        <taxon>Chaetothyriomycetidae</taxon>
        <taxon>Phaeomoniellales</taxon>
        <taxon>Phaeomoniellaceae</taxon>
        <taxon>Phaeomoniella</taxon>
    </lineage>
</organism>
<dbReference type="InterPro" id="IPR014729">
    <property type="entry name" value="Rossmann-like_a/b/a_fold"/>
</dbReference>
<keyword evidence="2" id="KW-1185">Reference proteome</keyword>
<keyword evidence="1" id="KW-0548">Nucleotidyltransferase</keyword>
<reference evidence="1 2" key="1">
    <citation type="submission" date="2015-05" db="EMBL/GenBank/DDBJ databases">
        <title>Distinctive expansion of gene families associated with plant cell wall degradation and secondary metabolism in the genomes of grapevine trunk pathogens.</title>
        <authorList>
            <person name="Lawrence D.P."/>
            <person name="Travadon R."/>
            <person name="Rolshausen P.E."/>
            <person name="Baumgartner K."/>
        </authorList>
    </citation>
    <scope>NUCLEOTIDE SEQUENCE [LARGE SCALE GENOMIC DNA]</scope>
    <source>
        <strain evidence="1">UCRPC4</strain>
    </source>
</reference>